<dbReference type="Proteomes" id="UP000193900">
    <property type="component" value="Unassembled WGS sequence"/>
</dbReference>
<dbReference type="Gene3D" id="3.20.20.150">
    <property type="entry name" value="Divalent-metal-dependent TIM barrel enzymes"/>
    <property type="match status" value="1"/>
</dbReference>
<dbReference type="InterPro" id="IPR026040">
    <property type="entry name" value="HyI-like"/>
</dbReference>
<comment type="similarity">
    <text evidence="2">Belongs to the hyi family.</text>
</comment>
<evidence type="ECO:0000256" key="3">
    <source>
        <dbReference type="PIRSR" id="PIRSR006241-50"/>
    </source>
</evidence>
<gene>
    <name evidence="5" type="primary">hyi</name>
    <name evidence="5" type="ORF">ROA7023_01327</name>
</gene>
<dbReference type="OrthoDB" id="9786584at2"/>
<feature type="domain" description="Xylose isomerase-like TIM barrel" evidence="4">
    <location>
        <begin position="21"/>
        <end position="242"/>
    </location>
</feature>
<dbReference type="InterPro" id="IPR036237">
    <property type="entry name" value="Xyl_isomerase-like_sf"/>
</dbReference>
<dbReference type="EC" id="5.3.1.22" evidence="5"/>
<dbReference type="SUPFAM" id="SSF51658">
    <property type="entry name" value="Xylose isomerase-like"/>
    <property type="match status" value="1"/>
</dbReference>
<dbReference type="PIRSF" id="PIRSF006241">
    <property type="entry name" value="HyI"/>
    <property type="match status" value="1"/>
</dbReference>
<keyword evidence="6" id="KW-1185">Reference proteome</keyword>
<accession>A0A1Y5SAM9</accession>
<dbReference type="InterPro" id="IPR050417">
    <property type="entry name" value="Sugar_Epim/Isomerase"/>
</dbReference>
<evidence type="ECO:0000256" key="1">
    <source>
        <dbReference type="ARBA" id="ARBA00023235"/>
    </source>
</evidence>
<dbReference type="GO" id="GO:0046487">
    <property type="term" value="P:glyoxylate metabolic process"/>
    <property type="evidence" value="ECO:0007669"/>
    <property type="project" value="TreeGrafter"/>
</dbReference>
<dbReference type="Pfam" id="PF01261">
    <property type="entry name" value="AP_endonuc_2"/>
    <property type="match status" value="1"/>
</dbReference>
<proteinExistence type="inferred from homology"/>
<feature type="active site" description="Proton donor/acceptor" evidence="3">
    <location>
        <position position="139"/>
    </location>
</feature>
<dbReference type="EMBL" id="FWFZ01000005">
    <property type="protein sequence ID" value="SLN36357.1"/>
    <property type="molecule type" value="Genomic_DNA"/>
</dbReference>
<dbReference type="GO" id="GO:0008903">
    <property type="term" value="F:hydroxypyruvate isomerase activity"/>
    <property type="evidence" value="ECO:0007669"/>
    <property type="project" value="UniProtKB-EC"/>
</dbReference>
<keyword evidence="1 2" id="KW-0413">Isomerase</keyword>
<dbReference type="InterPro" id="IPR013022">
    <property type="entry name" value="Xyl_isomerase-like_TIM-brl"/>
</dbReference>
<evidence type="ECO:0000313" key="6">
    <source>
        <dbReference type="Proteomes" id="UP000193900"/>
    </source>
</evidence>
<protein>
    <submittedName>
        <fullName evidence="5">Hydroxypyruvate isomerase</fullName>
        <ecNumber evidence="5">5.3.1.22</ecNumber>
    </submittedName>
</protein>
<organism evidence="5 6">
    <name type="scientific">Roseisalinus antarcticus</name>
    <dbReference type="NCBI Taxonomy" id="254357"/>
    <lineage>
        <taxon>Bacteria</taxon>
        <taxon>Pseudomonadati</taxon>
        <taxon>Pseudomonadota</taxon>
        <taxon>Alphaproteobacteria</taxon>
        <taxon>Rhodobacterales</taxon>
        <taxon>Roseobacteraceae</taxon>
        <taxon>Roseisalinus</taxon>
    </lineage>
</organism>
<reference evidence="5 6" key="1">
    <citation type="submission" date="2017-03" db="EMBL/GenBank/DDBJ databases">
        <authorList>
            <person name="Afonso C.L."/>
            <person name="Miller P.J."/>
            <person name="Scott M.A."/>
            <person name="Spackman E."/>
            <person name="Goraichik I."/>
            <person name="Dimitrov K.M."/>
            <person name="Suarez D.L."/>
            <person name="Swayne D.E."/>
        </authorList>
    </citation>
    <scope>NUCLEOTIDE SEQUENCE [LARGE SCALE GENOMIC DNA]</scope>
    <source>
        <strain evidence="5 6">CECT 7023</strain>
    </source>
</reference>
<dbReference type="RefSeq" id="WP_085878219.1">
    <property type="nucleotide sequence ID" value="NZ_FWFZ01000005.1"/>
</dbReference>
<evidence type="ECO:0000313" key="5">
    <source>
        <dbReference type="EMBL" id="SLN36357.1"/>
    </source>
</evidence>
<dbReference type="PANTHER" id="PTHR43489">
    <property type="entry name" value="ISOMERASE"/>
    <property type="match status" value="1"/>
</dbReference>
<keyword evidence="5" id="KW-0670">Pyruvate</keyword>
<evidence type="ECO:0000256" key="2">
    <source>
        <dbReference type="PIRNR" id="PIRNR006241"/>
    </source>
</evidence>
<dbReference type="PANTHER" id="PTHR43489:SF6">
    <property type="entry name" value="HYDROXYPYRUVATE ISOMERASE-RELATED"/>
    <property type="match status" value="1"/>
</dbReference>
<dbReference type="AlphaFoldDB" id="A0A1Y5SAM9"/>
<feature type="active site" description="Proton donor/acceptor" evidence="3">
    <location>
        <position position="236"/>
    </location>
</feature>
<sequence length="253" mass="26795">MLRVCANLSMLFTERPMMERFAAAAQAGFEAVEIHDPAEADEAPIAAALSRHGLALASITCPPADGADPSSLQASAALPGAEARFRTDWTRACRSARALGAERMHLVAGVGEGPEAGETFARNVAWAASQDPAVQLTIEPVCGDDLPGAFLDDYSVALAVLEDVAAPNLSLRFDTYHAHRMTGDVIGTWAAVRAHVGHVQIAHHHGRQEPGRGEIDFPAFLARLDMDGYAGWVCAEYVPSGEPAASLGWRGES</sequence>
<name>A0A1Y5SAM9_9RHOB</name>
<evidence type="ECO:0000259" key="4">
    <source>
        <dbReference type="Pfam" id="PF01261"/>
    </source>
</evidence>